<keyword evidence="6 7" id="KW-0472">Membrane</keyword>
<keyword evidence="5 7" id="KW-1133">Transmembrane helix</keyword>
<name>A0ABD0J8R4_9CAEN</name>
<feature type="transmembrane region" description="Helical" evidence="7">
    <location>
        <begin position="98"/>
        <end position="116"/>
    </location>
</feature>
<dbReference type="PANTHER" id="PTHR14274:SF1">
    <property type="entry name" value="SMALL INTEGRAL MEMBRANE PROTEIN 8"/>
    <property type="match status" value="1"/>
</dbReference>
<dbReference type="InterPro" id="IPR026686">
    <property type="entry name" value="UPF0708"/>
</dbReference>
<evidence type="ECO:0000256" key="5">
    <source>
        <dbReference type="ARBA" id="ARBA00022989"/>
    </source>
</evidence>
<organism evidence="8 9">
    <name type="scientific">Batillaria attramentaria</name>
    <dbReference type="NCBI Taxonomy" id="370345"/>
    <lineage>
        <taxon>Eukaryota</taxon>
        <taxon>Metazoa</taxon>
        <taxon>Spiralia</taxon>
        <taxon>Lophotrochozoa</taxon>
        <taxon>Mollusca</taxon>
        <taxon>Gastropoda</taxon>
        <taxon>Caenogastropoda</taxon>
        <taxon>Sorbeoconcha</taxon>
        <taxon>Cerithioidea</taxon>
        <taxon>Batillariidae</taxon>
        <taxon>Batillaria</taxon>
    </lineage>
</organism>
<evidence type="ECO:0000313" key="8">
    <source>
        <dbReference type="EMBL" id="KAK7465964.1"/>
    </source>
</evidence>
<evidence type="ECO:0000256" key="1">
    <source>
        <dbReference type="ARBA" id="ARBA00004167"/>
    </source>
</evidence>
<dbReference type="AlphaFoldDB" id="A0ABD0J8R4"/>
<keyword evidence="9" id="KW-1185">Reference proteome</keyword>
<protein>
    <recommendedName>
        <fullName evidence="3">Small integral membrane protein 8</fullName>
    </recommendedName>
</protein>
<comment type="subcellular location">
    <subcellularLocation>
        <location evidence="1">Membrane</location>
        <topology evidence="1">Single-pass membrane protein</topology>
    </subcellularLocation>
</comment>
<evidence type="ECO:0000313" key="9">
    <source>
        <dbReference type="Proteomes" id="UP001519460"/>
    </source>
</evidence>
<sequence>MSKESEGQATQAKGGAFSSKKTGWATMESTSAFRAINFELFVRPVSMVFCFNLQKPSHDIGKKMGGCVRLVCAGYRLNSTGTDGWRVPSENADDTNKFVMAVGAAAFLASVGYIFYMNMDRDKKKTYVTLNEDGSLSSRPVVSRWD</sequence>
<evidence type="ECO:0000256" key="7">
    <source>
        <dbReference type="SAM" id="Phobius"/>
    </source>
</evidence>
<dbReference type="Pfam" id="PF14937">
    <property type="entry name" value="DUF4500"/>
    <property type="match status" value="2"/>
</dbReference>
<accession>A0ABD0J8R4</accession>
<evidence type="ECO:0000256" key="6">
    <source>
        <dbReference type="ARBA" id="ARBA00023136"/>
    </source>
</evidence>
<comment type="similarity">
    <text evidence="2">Belongs to the SMIM8 family.</text>
</comment>
<comment type="caution">
    <text evidence="8">The sequence shown here is derived from an EMBL/GenBank/DDBJ whole genome shotgun (WGS) entry which is preliminary data.</text>
</comment>
<dbReference type="Proteomes" id="UP001519460">
    <property type="component" value="Unassembled WGS sequence"/>
</dbReference>
<evidence type="ECO:0000256" key="4">
    <source>
        <dbReference type="ARBA" id="ARBA00022692"/>
    </source>
</evidence>
<evidence type="ECO:0000256" key="2">
    <source>
        <dbReference type="ARBA" id="ARBA00009328"/>
    </source>
</evidence>
<evidence type="ECO:0000256" key="3">
    <source>
        <dbReference type="ARBA" id="ARBA00014451"/>
    </source>
</evidence>
<proteinExistence type="inferred from homology"/>
<reference evidence="8 9" key="1">
    <citation type="journal article" date="2023" name="Sci. Data">
        <title>Genome assembly of the Korean intertidal mud-creeper Batillaria attramentaria.</title>
        <authorList>
            <person name="Patra A.K."/>
            <person name="Ho P.T."/>
            <person name="Jun S."/>
            <person name="Lee S.J."/>
            <person name="Kim Y."/>
            <person name="Won Y.J."/>
        </authorList>
    </citation>
    <scope>NUCLEOTIDE SEQUENCE [LARGE SCALE GENOMIC DNA]</scope>
    <source>
        <strain evidence="8">Wonlab-2016</strain>
    </source>
</reference>
<dbReference type="PANTHER" id="PTHR14274">
    <property type="entry name" value="SMALL INTEGRAL MEMBRANE PROTEIN 8"/>
    <property type="match status" value="1"/>
</dbReference>
<keyword evidence="4 7" id="KW-0812">Transmembrane</keyword>
<dbReference type="EMBL" id="JACVVK020000563">
    <property type="protein sequence ID" value="KAK7465964.1"/>
    <property type="molecule type" value="Genomic_DNA"/>
</dbReference>
<dbReference type="GO" id="GO:0016020">
    <property type="term" value="C:membrane"/>
    <property type="evidence" value="ECO:0007669"/>
    <property type="project" value="UniProtKB-SubCell"/>
</dbReference>
<gene>
    <name evidence="8" type="ORF">BaRGS_00037502</name>
</gene>